<feature type="transmembrane region" description="Helical" evidence="1">
    <location>
        <begin position="277"/>
        <end position="295"/>
    </location>
</feature>
<feature type="transmembrane region" description="Helical" evidence="1">
    <location>
        <begin position="253"/>
        <end position="271"/>
    </location>
</feature>
<reference evidence="3 4" key="1">
    <citation type="submission" date="2019-02" db="EMBL/GenBank/DDBJ databases">
        <title>Genomic Encyclopedia of Type Strains, Phase IV (KMG-IV): sequencing the most valuable type-strain genomes for metagenomic binning, comparative biology and taxonomic classification.</title>
        <authorList>
            <person name="Goeker M."/>
        </authorList>
    </citation>
    <scope>NUCLEOTIDE SEQUENCE [LARGE SCALE GENOMIC DNA]</scope>
    <source>
        <strain evidence="3 4">DSM 28825</strain>
    </source>
</reference>
<dbReference type="SUPFAM" id="SSF103481">
    <property type="entry name" value="Multidrug resistance efflux transporter EmrE"/>
    <property type="match status" value="2"/>
</dbReference>
<keyword evidence="1" id="KW-1133">Transmembrane helix</keyword>
<protein>
    <submittedName>
        <fullName evidence="3">Putative membrane protein</fullName>
    </submittedName>
</protein>
<keyword evidence="1" id="KW-0472">Membrane</keyword>
<dbReference type="AlphaFoldDB" id="A0A4Q7VLQ7"/>
<dbReference type="GO" id="GO:0016020">
    <property type="term" value="C:membrane"/>
    <property type="evidence" value="ECO:0007669"/>
    <property type="project" value="InterPro"/>
</dbReference>
<gene>
    <name evidence="3" type="ORF">EV201_1885</name>
</gene>
<feature type="transmembrane region" description="Helical" evidence="1">
    <location>
        <begin position="158"/>
        <end position="177"/>
    </location>
</feature>
<proteinExistence type="predicted"/>
<dbReference type="OrthoDB" id="1117406at2"/>
<feature type="domain" description="EamA" evidence="2">
    <location>
        <begin position="8"/>
        <end position="144"/>
    </location>
</feature>
<keyword evidence="1" id="KW-0812">Transmembrane</keyword>
<feature type="transmembrane region" description="Helical" evidence="1">
    <location>
        <begin position="101"/>
        <end position="121"/>
    </location>
</feature>
<feature type="transmembrane region" description="Helical" evidence="1">
    <location>
        <begin position="75"/>
        <end position="95"/>
    </location>
</feature>
<dbReference type="PANTHER" id="PTHR22911:SF137">
    <property type="entry name" value="SOLUTE CARRIER FAMILY 35 MEMBER G2-RELATED"/>
    <property type="match status" value="1"/>
</dbReference>
<sequence>MTLSKPVKGTFIALLATLTFSNVYVFSKMAMQDISLASFGVLWFGLALLWNTLYHFYKKKTDSFKKLPKSSKRTLILISCSELIATSAFFVAIQLTPNPTIVSFLANTSPIFVIILGFFFLKERFSYLDILGICLSIVGVGLINYGESGLQLKELNSPASLATFTFAFFYGISLILAKSKVGSLPSSMITLSRNIALFLGFLIYNLSVLKFPEYSQSSIIYIALGSLFGPFLGTILTFSALKYLQASKVTIIITSRSFFIILGTFIFLGILPNQNQFVGGLFTIIGILVISISGIKKEEN</sequence>
<dbReference type="Pfam" id="PF00892">
    <property type="entry name" value="EamA"/>
    <property type="match status" value="2"/>
</dbReference>
<feature type="transmembrane region" description="Helical" evidence="1">
    <location>
        <begin position="219"/>
        <end position="241"/>
    </location>
</feature>
<accession>A0A4Q7VLQ7</accession>
<evidence type="ECO:0000313" key="3">
    <source>
        <dbReference type="EMBL" id="RZT97226.1"/>
    </source>
</evidence>
<dbReference type="Gene3D" id="1.10.3730.20">
    <property type="match status" value="1"/>
</dbReference>
<evidence type="ECO:0000313" key="4">
    <source>
        <dbReference type="Proteomes" id="UP000293562"/>
    </source>
</evidence>
<name>A0A4Q7VLQ7_9BACT</name>
<dbReference type="RefSeq" id="WP_130307267.1">
    <property type="nucleotide sequence ID" value="NZ_SHKN01000001.1"/>
</dbReference>
<organism evidence="3 4">
    <name type="scientific">Ancylomarina subtilis</name>
    <dbReference type="NCBI Taxonomy" id="1639035"/>
    <lineage>
        <taxon>Bacteria</taxon>
        <taxon>Pseudomonadati</taxon>
        <taxon>Bacteroidota</taxon>
        <taxon>Bacteroidia</taxon>
        <taxon>Marinilabiliales</taxon>
        <taxon>Marinifilaceae</taxon>
        <taxon>Ancylomarina</taxon>
    </lineage>
</organism>
<feature type="domain" description="EamA" evidence="2">
    <location>
        <begin position="161"/>
        <end position="291"/>
    </location>
</feature>
<dbReference type="InterPro" id="IPR000620">
    <property type="entry name" value="EamA_dom"/>
</dbReference>
<dbReference type="InterPro" id="IPR037185">
    <property type="entry name" value="EmrE-like"/>
</dbReference>
<evidence type="ECO:0000256" key="1">
    <source>
        <dbReference type="SAM" id="Phobius"/>
    </source>
</evidence>
<feature type="transmembrane region" description="Helical" evidence="1">
    <location>
        <begin position="35"/>
        <end position="54"/>
    </location>
</feature>
<comment type="caution">
    <text evidence="3">The sequence shown here is derived from an EMBL/GenBank/DDBJ whole genome shotgun (WGS) entry which is preliminary data.</text>
</comment>
<dbReference type="Proteomes" id="UP000293562">
    <property type="component" value="Unassembled WGS sequence"/>
</dbReference>
<dbReference type="PANTHER" id="PTHR22911">
    <property type="entry name" value="ACYL-MALONYL CONDENSING ENZYME-RELATED"/>
    <property type="match status" value="1"/>
</dbReference>
<dbReference type="EMBL" id="SHKN01000001">
    <property type="protein sequence ID" value="RZT97226.1"/>
    <property type="molecule type" value="Genomic_DNA"/>
</dbReference>
<evidence type="ECO:0000259" key="2">
    <source>
        <dbReference type="Pfam" id="PF00892"/>
    </source>
</evidence>
<feature type="transmembrane region" description="Helical" evidence="1">
    <location>
        <begin position="128"/>
        <end position="146"/>
    </location>
</feature>
<feature type="transmembrane region" description="Helical" evidence="1">
    <location>
        <begin position="189"/>
        <end position="207"/>
    </location>
</feature>
<keyword evidence="4" id="KW-1185">Reference proteome</keyword>